<name>A0A4W5KT24_9TELE</name>
<dbReference type="InterPro" id="IPR036821">
    <property type="entry name" value="Peptide_deformylase_sf"/>
</dbReference>
<protein>
    <recommendedName>
        <fullName evidence="3 8">Peptide deformylase</fullName>
        <ecNumber evidence="3 8">3.5.1.88</ecNumber>
    </recommendedName>
</protein>
<comment type="cofactor">
    <cofactor evidence="1">
        <name>Fe(2+)</name>
        <dbReference type="ChEBI" id="CHEBI:29033"/>
    </cofactor>
</comment>
<evidence type="ECO:0000256" key="2">
    <source>
        <dbReference type="ARBA" id="ARBA00010759"/>
    </source>
</evidence>
<dbReference type="PANTHER" id="PTHR10458">
    <property type="entry name" value="PEPTIDE DEFORMYLASE"/>
    <property type="match status" value="1"/>
</dbReference>
<dbReference type="HAMAP" id="MF_00163">
    <property type="entry name" value="Pep_deformylase"/>
    <property type="match status" value="1"/>
</dbReference>
<dbReference type="GO" id="GO:0046872">
    <property type="term" value="F:metal ion binding"/>
    <property type="evidence" value="ECO:0007669"/>
    <property type="project" value="UniProtKB-KW"/>
</dbReference>
<accession>A0A4W5KT24</accession>
<evidence type="ECO:0000256" key="8">
    <source>
        <dbReference type="RuleBase" id="RU362111"/>
    </source>
</evidence>
<keyword evidence="6 8" id="KW-0648">Protein biosynthesis</keyword>
<reference evidence="9" key="3">
    <citation type="submission" date="2025-09" db="UniProtKB">
        <authorList>
            <consortium name="Ensembl"/>
        </authorList>
    </citation>
    <scope>IDENTIFICATION</scope>
</reference>
<dbReference type="PRINTS" id="PR01576">
    <property type="entry name" value="PDEFORMYLASE"/>
</dbReference>
<keyword evidence="10" id="KW-1185">Reference proteome</keyword>
<dbReference type="Ensembl" id="ENSHHUT00000021168.1">
    <property type="protein sequence ID" value="ENSHHUP00000020413.1"/>
    <property type="gene ID" value="ENSHHUG00000012774.1"/>
</dbReference>
<keyword evidence="5 8" id="KW-0378">Hydrolase</keyword>
<comment type="catalytic activity">
    <reaction evidence="8">
        <text>N-terminal N-formyl-L-methionyl-[peptide] + H2O = N-terminal L-methionyl-[peptide] + formate</text>
        <dbReference type="Rhea" id="RHEA:24420"/>
        <dbReference type="Rhea" id="RHEA-COMP:10639"/>
        <dbReference type="Rhea" id="RHEA-COMP:10640"/>
        <dbReference type="ChEBI" id="CHEBI:15377"/>
        <dbReference type="ChEBI" id="CHEBI:15740"/>
        <dbReference type="ChEBI" id="CHEBI:49298"/>
        <dbReference type="ChEBI" id="CHEBI:64731"/>
        <dbReference type="EC" id="3.5.1.88"/>
    </reaction>
</comment>
<dbReference type="Gene3D" id="3.90.45.10">
    <property type="entry name" value="Peptide deformylase"/>
    <property type="match status" value="1"/>
</dbReference>
<dbReference type="InterPro" id="IPR023635">
    <property type="entry name" value="Peptide_deformylase"/>
</dbReference>
<comment type="function">
    <text evidence="8">Removes the formyl group from the N-terminal Met of newly synthesized proteins.</text>
</comment>
<dbReference type="SUPFAM" id="SSF56420">
    <property type="entry name" value="Peptide deformylase"/>
    <property type="match status" value="1"/>
</dbReference>
<evidence type="ECO:0000256" key="1">
    <source>
        <dbReference type="ARBA" id="ARBA00001954"/>
    </source>
</evidence>
<dbReference type="GO" id="GO:0006412">
    <property type="term" value="P:translation"/>
    <property type="evidence" value="ECO:0007669"/>
    <property type="project" value="UniProtKB-KW"/>
</dbReference>
<keyword evidence="4 8" id="KW-0479">Metal-binding</keyword>
<reference evidence="9" key="2">
    <citation type="submission" date="2025-08" db="UniProtKB">
        <authorList>
            <consortium name="Ensembl"/>
        </authorList>
    </citation>
    <scope>IDENTIFICATION</scope>
</reference>
<evidence type="ECO:0000256" key="7">
    <source>
        <dbReference type="ARBA" id="ARBA00023004"/>
    </source>
</evidence>
<dbReference type="STRING" id="62062.ENSHHUP00000020413"/>
<dbReference type="PIRSF" id="PIRSF004749">
    <property type="entry name" value="Pep_def"/>
    <property type="match status" value="1"/>
</dbReference>
<comment type="similarity">
    <text evidence="2 8">Belongs to the polypeptide deformylase family.</text>
</comment>
<evidence type="ECO:0000256" key="4">
    <source>
        <dbReference type="ARBA" id="ARBA00022723"/>
    </source>
</evidence>
<evidence type="ECO:0000256" key="3">
    <source>
        <dbReference type="ARBA" id="ARBA00012175"/>
    </source>
</evidence>
<dbReference type="CDD" id="cd00487">
    <property type="entry name" value="Pep_deformylase"/>
    <property type="match status" value="1"/>
</dbReference>
<dbReference type="NCBIfam" id="TIGR00079">
    <property type="entry name" value="pept_deformyl"/>
    <property type="match status" value="1"/>
</dbReference>
<dbReference type="GO" id="GO:0042586">
    <property type="term" value="F:peptide deformylase activity"/>
    <property type="evidence" value="ECO:0007669"/>
    <property type="project" value="UniProtKB-EC"/>
</dbReference>
<evidence type="ECO:0000313" key="10">
    <source>
        <dbReference type="Proteomes" id="UP000314982"/>
    </source>
</evidence>
<keyword evidence="7" id="KW-0408">Iron</keyword>
<dbReference type="NCBIfam" id="NF001159">
    <property type="entry name" value="PRK00150.1-3"/>
    <property type="match status" value="1"/>
</dbReference>
<dbReference type="PANTHER" id="PTHR10458:SF22">
    <property type="entry name" value="PEPTIDE DEFORMYLASE"/>
    <property type="match status" value="1"/>
</dbReference>
<dbReference type="EC" id="3.5.1.88" evidence="3 8"/>
<evidence type="ECO:0000256" key="5">
    <source>
        <dbReference type="ARBA" id="ARBA00022801"/>
    </source>
</evidence>
<dbReference type="AlphaFoldDB" id="A0A4W5KT24"/>
<dbReference type="FunFam" id="3.90.45.10:FF:000001">
    <property type="entry name" value="Peptide deformylase"/>
    <property type="match status" value="1"/>
</dbReference>
<reference evidence="10" key="1">
    <citation type="submission" date="2018-06" db="EMBL/GenBank/DDBJ databases">
        <title>Genome assembly of Danube salmon.</title>
        <authorList>
            <person name="Macqueen D.J."/>
            <person name="Gundappa M.K."/>
        </authorList>
    </citation>
    <scope>NUCLEOTIDE SEQUENCE [LARGE SCALE GENOMIC DNA]</scope>
</reference>
<dbReference type="Proteomes" id="UP000314982">
    <property type="component" value="Unassembled WGS sequence"/>
</dbReference>
<evidence type="ECO:0000313" key="9">
    <source>
        <dbReference type="Ensembl" id="ENSHHUP00000020413.1"/>
    </source>
</evidence>
<dbReference type="Pfam" id="PF01327">
    <property type="entry name" value="Pep_deformylase"/>
    <property type="match status" value="1"/>
</dbReference>
<evidence type="ECO:0000256" key="6">
    <source>
        <dbReference type="ARBA" id="ARBA00022917"/>
    </source>
</evidence>
<proteinExistence type="inferred from homology"/>
<organism evidence="9 10">
    <name type="scientific">Hucho hucho</name>
    <name type="common">huchen</name>
    <dbReference type="NCBI Taxonomy" id="62062"/>
    <lineage>
        <taxon>Eukaryota</taxon>
        <taxon>Metazoa</taxon>
        <taxon>Chordata</taxon>
        <taxon>Craniata</taxon>
        <taxon>Vertebrata</taxon>
        <taxon>Euteleostomi</taxon>
        <taxon>Actinopterygii</taxon>
        <taxon>Neopterygii</taxon>
        <taxon>Teleostei</taxon>
        <taxon>Protacanthopterygii</taxon>
        <taxon>Salmoniformes</taxon>
        <taxon>Salmonidae</taxon>
        <taxon>Salmoninae</taxon>
        <taxon>Hucho</taxon>
    </lineage>
</organism>
<sequence length="203" mass="22802">VVRAACSWLPASVLKPDAGNIIVACLGILQLENGLIMALLNILHYPDPRLHKVAQPVVTFDDALQQQIDDMLETMYVAKGIGLAATQVDYHYRLIVIDISDERNEPLVVINPEFLQKDGEIVYEEGCLSVPGIYDKVTRAEHVIVRAQDAKGNTFELEADGLLAICLQHEVDHLNGKVFIEYLSDLKQKRIKSKLKKREKQDM</sequence>